<comment type="caution">
    <text evidence="1">The sequence shown here is derived from an EMBL/GenBank/DDBJ whole genome shotgun (WGS) entry which is preliminary data.</text>
</comment>
<dbReference type="Proteomes" id="UP001059596">
    <property type="component" value="Unassembled WGS sequence"/>
</dbReference>
<organism evidence="1 2">
    <name type="scientific">Drosophila gunungcola</name>
    <name type="common">fruit fly</name>
    <dbReference type="NCBI Taxonomy" id="103775"/>
    <lineage>
        <taxon>Eukaryota</taxon>
        <taxon>Metazoa</taxon>
        <taxon>Ecdysozoa</taxon>
        <taxon>Arthropoda</taxon>
        <taxon>Hexapoda</taxon>
        <taxon>Insecta</taxon>
        <taxon>Pterygota</taxon>
        <taxon>Neoptera</taxon>
        <taxon>Endopterygota</taxon>
        <taxon>Diptera</taxon>
        <taxon>Brachycera</taxon>
        <taxon>Muscomorpha</taxon>
        <taxon>Ephydroidea</taxon>
        <taxon>Drosophilidae</taxon>
        <taxon>Drosophila</taxon>
        <taxon>Sophophora</taxon>
    </lineage>
</organism>
<keyword evidence="2" id="KW-1185">Reference proteome</keyword>
<dbReference type="AlphaFoldDB" id="A0A9P9YSE2"/>
<evidence type="ECO:0000313" key="2">
    <source>
        <dbReference type="Proteomes" id="UP001059596"/>
    </source>
</evidence>
<dbReference type="EMBL" id="JAMKOV010000002">
    <property type="protein sequence ID" value="KAI8042207.1"/>
    <property type="molecule type" value="Genomic_DNA"/>
</dbReference>
<proteinExistence type="predicted"/>
<protein>
    <submittedName>
        <fullName evidence="1">Uncharacterized protein</fullName>
    </submittedName>
</protein>
<evidence type="ECO:0000313" key="1">
    <source>
        <dbReference type="EMBL" id="KAI8042207.1"/>
    </source>
</evidence>
<reference evidence="1" key="1">
    <citation type="journal article" date="2023" name="Genome Biol. Evol.">
        <title>Long-read-based Genome Assembly of Drosophila gunungcola Reveals Fewer Chemosensory Genes in Flower-breeding Species.</title>
        <authorList>
            <person name="Negi A."/>
            <person name="Liao B.Y."/>
            <person name="Yeh S.D."/>
        </authorList>
    </citation>
    <scope>NUCLEOTIDE SEQUENCE</scope>
    <source>
        <strain evidence="1">Sukarami</strain>
    </source>
</reference>
<sequence>AIVKNHKSITHKRSDKITCSHRILSYTTYPHTQIYRLKETR</sequence>
<feature type="non-terminal residue" evidence="1">
    <location>
        <position position="41"/>
    </location>
</feature>
<name>A0A9P9YSE2_9MUSC</name>
<accession>A0A9P9YSE2</accession>
<gene>
    <name evidence="1" type="ORF">M5D96_003509</name>
</gene>